<reference evidence="1 2" key="1">
    <citation type="submission" date="2023-06" db="EMBL/GenBank/DDBJ databases">
        <title>Sporosarcina sp. nov., isolated from Korean traditional fermented seafood 'Jeotgal'.</title>
        <authorList>
            <person name="Yang A.I."/>
            <person name="Shin N.-R."/>
        </authorList>
    </citation>
    <scope>NUCLEOTIDE SEQUENCE [LARGE SCALE GENOMIC DNA]</scope>
    <source>
        <strain evidence="1 2">KCTC13119</strain>
    </source>
</reference>
<evidence type="ECO:0000313" key="2">
    <source>
        <dbReference type="Proteomes" id="UP001282284"/>
    </source>
</evidence>
<name>A0ABU4G4J4_9BACL</name>
<protein>
    <recommendedName>
        <fullName evidence="3">Copper amine oxidase N-terminal domain-containing protein</fullName>
    </recommendedName>
</protein>
<evidence type="ECO:0008006" key="3">
    <source>
        <dbReference type="Google" id="ProtNLM"/>
    </source>
</evidence>
<proteinExistence type="predicted"/>
<comment type="caution">
    <text evidence="1">The sequence shown here is derived from an EMBL/GenBank/DDBJ whole genome shotgun (WGS) entry which is preliminary data.</text>
</comment>
<accession>A0ABU4G4J4</accession>
<dbReference type="Proteomes" id="UP001282284">
    <property type="component" value="Unassembled WGS sequence"/>
</dbReference>
<sequence>MKNSSRIVGLLLLVNIALVYMHYSLMADANESTEYPQTYNQEIEVINRADTILVKQHFTNLHPGRHELVFPKNVQNIACYKEKDTSCSRLNDNSTAFIEGEQSAQSISYEIPTDSKYGASLFIKDPFVTIRNETTNKSLLHITDEQGIGGMWLSGLKLIGKKHTELINYAFYKGNGPITELYWQKDPLPVTHQAKELTIYGQKLDKEQGEQLANSLAEVKTDHLDVIIGTSKKHVQGDRIVVVDELNTTSIHQLYEKAIRTQYALPREELVTAQLTTSILLDEPVGATRSKRAYEMLKNELTKVEFDQLQLVLMNKRGGQIDAAGLDGMIGELKGMSTSFVQKNVNESFPFVFEETREIVLNGKEQEGIPVVMKGKQTLYALNALLTAMGYEVSSNERSIYVQGTQEDYRFSLRDPFYVHNEKKHTLREAPYVRIGNAYYFDEDALRRIFHLSIQKNDEQILMTSLNGGESE</sequence>
<dbReference type="RefSeq" id="WP_317941759.1">
    <property type="nucleotide sequence ID" value="NZ_JAUBDI010000001.1"/>
</dbReference>
<dbReference type="EMBL" id="JAUBDI010000001">
    <property type="protein sequence ID" value="MDW0111888.1"/>
    <property type="molecule type" value="Genomic_DNA"/>
</dbReference>
<evidence type="ECO:0000313" key="1">
    <source>
        <dbReference type="EMBL" id="MDW0111888.1"/>
    </source>
</evidence>
<gene>
    <name evidence="1" type="ORF">QT711_01730</name>
</gene>
<keyword evidence="2" id="KW-1185">Reference proteome</keyword>
<organism evidence="1 2">
    <name type="scientific">Sporosarcina saromensis</name>
    <dbReference type="NCBI Taxonomy" id="359365"/>
    <lineage>
        <taxon>Bacteria</taxon>
        <taxon>Bacillati</taxon>
        <taxon>Bacillota</taxon>
        <taxon>Bacilli</taxon>
        <taxon>Bacillales</taxon>
        <taxon>Caryophanaceae</taxon>
        <taxon>Sporosarcina</taxon>
    </lineage>
</organism>